<evidence type="ECO:0000256" key="1">
    <source>
        <dbReference type="ARBA" id="ARBA00022491"/>
    </source>
</evidence>
<keyword evidence="3" id="KW-0238">DNA-binding</keyword>
<evidence type="ECO:0000256" key="4">
    <source>
        <dbReference type="ARBA" id="ARBA00023163"/>
    </source>
</evidence>
<dbReference type="AlphaFoldDB" id="A0A090IYM6"/>
<gene>
    <name evidence="7" type="ORF">BT1A1_1695</name>
</gene>
<dbReference type="GeneID" id="92960867"/>
<dbReference type="CDD" id="cd01105">
    <property type="entry name" value="HTH_GlnR-like"/>
    <property type="match status" value="1"/>
</dbReference>
<sequence length="133" mass="15846">MSGKEIRRSLPLFPIGTVMELTELTARQIRYYEEHQLVVPARTKGNQRMFSLNDIDKLLEIKDLLDQGVNIAGIKQIFAMKELEKLEKQNRKKERDQEISEKELRKILRNELLTNSRINRSDLRQGDMYRFFH</sequence>
<keyword evidence="8" id="KW-1185">Reference proteome</keyword>
<dbReference type="Gene3D" id="1.10.1660.10">
    <property type="match status" value="1"/>
</dbReference>
<dbReference type="PROSITE" id="PS50937">
    <property type="entry name" value="HTH_MERR_2"/>
    <property type="match status" value="1"/>
</dbReference>
<accession>A0A090IYM6</accession>
<evidence type="ECO:0000259" key="6">
    <source>
        <dbReference type="PROSITE" id="PS50937"/>
    </source>
</evidence>
<dbReference type="GO" id="GO:0003677">
    <property type="term" value="F:DNA binding"/>
    <property type="evidence" value="ECO:0007669"/>
    <property type="project" value="UniProtKB-KW"/>
</dbReference>
<evidence type="ECO:0000256" key="2">
    <source>
        <dbReference type="ARBA" id="ARBA00023015"/>
    </source>
</evidence>
<dbReference type="Proteomes" id="UP000040576">
    <property type="component" value="Unassembled WGS sequence"/>
</dbReference>
<dbReference type="PANTHER" id="PTHR30204">
    <property type="entry name" value="REDOX-CYCLING DRUG-SENSING TRANSCRIPTIONAL ACTIVATOR SOXR"/>
    <property type="match status" value="1"/>
</dbReference>
<protein>
    <submittedName>
        <fullName evidence="7">Transcriptional repressor of glutamine synthetase</fullName>
    </submittedName>
</protein>
<dbReference type="InterPro" id="IPR047057">
    <property type="entry name" value="MerR_fam"/>
</dbReference>
<feature type="coiled-coil region" evidence="5">
    <location>
        <begin position="76"/>
        <end position="103"/>
    </location>
</feature>
<dbReference type="Pfam" id="PF13411">
    <property type="entry name" value="MerR_1"/>
    <property type="match status" value="1"/>
</dbReference>
<reference evidence="7 8" key="1">
    <citation type="submission" date="2014-07" db="EMBL/GenBank/DDBJ databases">
        <authorList>
            <person name="Wibberg Daniel"/>
        </authorList>
    </citation>
    <scope>NUCLEOTIDE SEQUENCE [LARGE SCALE GENOMIC DNA]</scope>
</reference>
<feature type="domain" description="HTH merR-type" evidence="6">
    <location>
        <begin position="12"/>
        <end position="80"/>
    </location>
</feature>
<dbReference type="SMART" id="SM00422">
    <property type="entry name" value="HTH_MERR"/>
    <property type="match status" value="1"/>
</dbReference>
<dbReference type="PANTHER" id="PTHR30204:SF65">
    <property type="entry name" value="HTH-TYPE TRANSCRIPTIONAL REGULATOR TNRA"/>
    <property type="match status" value="1"/>
</dbReference>
<dbReference type="SUPFAM" id="SSF46955">
    <property type="entry name" value="Putative DNA-binding domain"/>
    <property type="match status" value="1"/>
</dbReference>
<keyword evidence="4" id="KW-0804">Transcription</keyword>
<evidence type="ECO:0000313" key="7">
    <source>
        <dbReference type="EMBL" id="CEE01523.1"/>
    </source>
</evidence>
<dbReference type="InterPro" id="IPR009061">
    <property type="entry name" value="DNA-bd_dom_put_sf"/>
</dbReference>
<evidence type="ECO:0000256" key="5">
    <source>
        <dbReference type="SAM" id="Coils"/>
    </source>
</evidence>
<keyword evidence="2" id="KW-0805">Transcription regulation</keyword>
<dbReference type="PATRIC" id="fig|35841.6.peg.1823"/>
<keyword evidence="1" id="KW-0678">Repressor</keyword>
<dbReference type="InterPro" id="IPR000551">
    <property type="entry name" value="MerR-type_HTH_dom"/>
</dbReference>
<name>A0A090IYM6_9BACI</name>
<organism evidence="7 8">
    <name type="scientific">Caldibacillus thermoamylovorans</name>
    <dbReference type="NCBI Taxonomy" id="35841"/>
    <lineage>
        <taxon>Bacteria</taxon>
        <taxon>Bacillati</taxon>
        <taxon>Bacillota</taxon>
        <taxon>Bacilli</taxon>
        <taxon>Bacillales</taxon>
        <taxon>Bacillaceae</taxon>
        <taxon>Caldibacillus</taxon>
    </lineage>
</organism>
<dbReference type="eggNOG" id="COG0789">
    <property type="taxonomic scope" value="Bacteria"/>
</dbReference>
<keyword evidence="5" id="KW-0175">Coiled coil</keyword>
<dbReference type="PROSITE" id="PS00552">
    <property type="entry name" value="HTH_MERR_1"/>
    <property type="match status" value="1"/>
</dbReference>
<dbReference type="EMBL" id="CCRF01000049">
    <property type="protein sequence ID" value="CEE01523.1"/>
    <property type="molecule type" value="Genomic_DNA"/>
</dbReference>
<evidence type="ECO:0000313" key="8">
    <source>
        <dbReference type="Proteomes" id="UP000040576"/>
    </source>
</evidence>
<dbReference type="RefSeq" id="WP_034769983.1">
    <property type="nucleotide sequence ID" value="NZ_CCRF01000049.1"/>
</dbReference>
<proteinExistence type="predicted"/>
<evidence type="ECO:0000256" key="3">
    <source>
        <dbReference type="ARBA" id="ARBA00023125"/>
    </source>
</evidence>
<dbReference type="OrthoDB" id="9806513at2"/>
<dbReference type="GO" id="GO:0003700">
    <property type="term" value="F:DNA-binding transcription factor activity"/>
    <property type="evidence" value="ECO:0007669"/>
    <property type="project" value="InterPro"/>
</dbReference>
<dbReference type="STRING" id="35841.B4167_0491"/>